<name>A0A9J5WVE1_SOLCO</name>
<keyword evidence="2" id="KW-1185">Reference proteome</keyword>
<accession>A0A9J5WVE1</accession>
<comment type="caution">
    <text evidence="1">The sequence shown here is derived from an EMBL/GenBank/DDBJ whole genome shotgun (WGS) entry which is preliminary data.</text>
</comment>
<protein>
    <submittedName>
        <fullName evidence="1">Uncharacterized protein</fullName>
    </submittedName>
</protein>
<evidence type="ECO:0000313" key="1">
    <source>
        <dbReference type="EMBL" id="KAG5579787.1"/>
    </source>
</evidence>
<proteinExistence type="predicted"/>
<evidence type="ECO:0000313" key="2">
    <source>
        <dbReference type="Proteomes" id="UP000824120"/>
    </source>
</evidence>
<dbReference type="EMBL" id="JACXVP010000010">
    <property type="protein sequence ID" value="KAG5579787.1"/>
    <property type="molecule type" value="Genomic_DNA"/>
</dbReference>
<feature type="non-terminal residue" evidence="1">
    <location>
        <position position="98"/>
    </location>
</feature>
<dbReference type="Proteomes" id="UP000824120">
    <property type="component" value="Chromosome 10"/>
</dbReference>
<reference evidence="1 2" key="1">
    <citation type="submission" date="2020-09" db="EMBL/GenBank/DDBJ databases">
        <title>De no assembly of potato wild relative species, Solanum commersonii.</title>
        <authorList>
            <person name="Cho K."/>
        </authorList>
    </citation>
    <scope>NUCLEOTIDE SEQUENCE [LARGE SCALE GENOMIC DNA]</scope>
    <source>
        <strain evidence="1">LZ3.2</strain>
        <tissue evidence="1">Leaf</tissue>
    </source>
</reference>
<dbReference type="AlphaFoldDB" id="A0A9J5WVE1"/>
<sequence length="98" mass="11210">PLIAKSIRRLTERLLFRPFSAPLYSLCTALGEPPKSLRASPTGSANFAEMAKLKRLMTWTILVSQLPLNLLKKLWGPLSSSRMIHRALRPRQMERLLR</sequence>
<gene>
    <name evidence="1" type="ORF">H5410_050414</name>
</gene>
<organism evidence="1 2">
    <name type="scientific">Solanum commersonii</name>
    <name type="common">Commerson's wild potato</name>
    <name type="synonym">Commerson's nightshade</name>
    <dbReference type="NCBI Taxonomy" id="4109"/>
    <lineage>
        <taxon>Eukaryota</taxon>
        <taxon>Viridiplantae</taxon>
        <taxon>Streptophyta</taxon>
        <taxon>Embryophyta</taxon>
        <taxon>Tracheophyta</taxon>
        <taxon>Spermatophyta</taxon>
        <taxon>Magnoliopsida</taxon>
        <taxon>eudicotyledons</taxon>
        <taxon>Gunneridae</taxon>
        <taxon>Pentapetalae</taxon>
        <taxon>asterids</taxon>
        <taxon>lamiids</taxon>
        <taxon>Solanales</taxon>
        <taxon>Solanaceae</taxon>
        <taxon>Solanoideae</taxon>
        <taxon>Solaneae</taxon>
        <taxon>Solanum</taxon>
    </lineage>
</organism>